<accession>A0A645HSJ0</accession>
<evidence type="ECO:0000313" key="1">
    <source>
        <dbReference type="EMBL" id="MPN41179.1"/>
    </source>
</evidence>
<dbReference type="EMBL" id="VSSQ01098062">
    <property type="protein sequence ID" value="MPN41179.1"/>
    <property type="molecule type" value="Genomic_DNA"/>
</dbReference>
<reference evidence="1" key="1">
    <citation type="submission" date="2019-08" db="EMBL/GenBank/DDBJ databases">
        <authorList>
            <person name="Kucharzyk K."/>
            <person name="Murdoch R.W."/>
            <person name="Higgins S."/>
            <person name="Loffler F."/>
        </authorList>
    </citation>
    <scope>NUCLEOTIDE SEQUENCE</scope>
</reference>
<comment type="caution">
    <text evidence="1">The sequence shown here is derived from an EMBL/GenBank/DDBJ whole genome shotgun (WGS) entry which is preliminary data.</text>
</comment>
<proteinExistence type="predicted"/>
<gene>
    <name evidence="1" type="ORF">SDC9_188721</name>
</gene>
<protein>
    <submittedName>
        <fullName evidence="1">Uncharacterized protein</fullName>
    </submittedName>
</protein>
<organism evidence="1">
    <name type="scientific">bioreactor metagenome</name>
    <dbReference type="NCBI Taxonomy" id="1076179"/>
    <lineage>
        <taxon>unclassified sequences</taxon>
        <taxon>metagenomes</taxon>
        <taxon>ecological metagenomes</taxon>
    </lineage>
</organism>
<dbReference type="AlphaFoldDB" id="A0A645HSJ0"/>
<name>A0A645HSJ0_9ZZZZ</name>
<dbReference type="AntiFam" id="ANF00238">
    <property type="entry name" value="Shadow ORF (opposite gpx1)"/>
</dbReference>
<sequence length="120" mass="12754">MKIPPWPTTGHLGQLPIEGVGSLALDYRLAGHRKLDAIGQPAEIGDLPIAARFLLAKIIGRETDDYQPLVLEAGIQLLEAVVLRGEAAVAGGVDDKNHLAGVLAERHRLAVLQNAEGVLE</sequence>